<evidence type="ECO:0000313" key="2">
    <source>
        <dbReference type="Proteomes" id="UP000293045"/>
    </source>
</evidence>
<reference evidence="1 2" key="1">
    <citation type="submission" date="2017-12" db="EMBL/GenBank/DDBJ databases">
        <authorList>
            <person name="Pombert J.-F."/>
            <person name="Haag K.L."/>
            <person name="Ebert D."/>
        </authorList>
    </citation>
    <scope>NUCLEOTIDE SEQUENCE [LARGE SCALE GENOMIC DNA]</scope>
    <source>
        <strain evidence="1">IL-BN-2</strain>
    </source>
</reference>
<dbReference type="VEuPathDB" id="MicrosporidiaDB:CWI39_3227p0010"/>
<protein>
    <submittedName>
        <fullName evidence="1">Uncharacterized protein</fullName>
    </submittedName>
</protein>
<name>A0A4Q9KQW2_9MICR</name>
<organism evidence="1 2">
    <name type="scientific">Hamiltosporidium magnivora</name>
    <dbReference type="NCBI Taxonomy" id="148818"/>
    <lineage>
        <taxon>Eukaryota</taxon>
        <taxon>Fungi</taxon>
        <taxon>Fungi incertae sedis</taxon>
        <taxon>Microsporidia</taxon>
        <taxon>Dubosqiidae</taxon>
        <taxon>Hamiltosporidium</taxon>
    </lineage>
</organism>
<dbReference type="EMBL" id="PIXR01003227">
    <property type="protein sequence ID" value="TBT97038.1"/>
    <property type="molecule type" value="Genomic_DNA"/>
</dbReference>
<sequence>MEKKKQKEVSEILSKLEFSIAYKIDYMKFSKVVAEFGFFAKFGFWIKSKHVIQDIYKFTNLLSHAFTNSFDKKMATYIFLQFLNDKELKTYNLSKNIGENKFLLK</sequence>
<comment type="caution">
    <text evidence="1">The sequence shown here is derived from an EMBL/GenBank/DDBJ whole genome shotgun (WGS) entry which is preliminary data.</text>
</comment>
<proteinExistence type="predicted"/>
<dbReference type="Proteomes" id="UP000293045">
    <property type="component" value="Unassembled WGS sequence"/>
</dbReference>
<dbReference type="AlphaFoldDB" id="A0A4Q9KQW2"/>
<gene>
    <name evidence="1" type="ORF">CWI39_3227p0010</name>
</gene>
<evidence type="ECO:0000313" key="1">
    <source>
        <dbReference type="EMBL" id="TBT97038.1"/>
    </source>
</evidence>
<dbReference type="VEuPathDB" id="MicrosporidiaDB:CWI36_0237p0020"/>
<accession>A0A4Q9KQW2</accession>